<evidence type="ECO:0000256" key="1">
    <source>
        <dbReference type="ARBA" id="ARBA00010456"/>
    </source>
</evidence>
<dbReference type="EC" id="2.4.2.3" evidence="2"/>
<dbReference type="Pfam" id="PF01048">
    <property type="entry name" value="PNP_UDP_1"/>
    <property type="match status" value="1"/>
</dbReference>
<dbReference type="SUPFAM" id="SSF53167">
    <property type="entry name" value="Purine and uridine phosphorylases"/>
    <property type="match status" value="1"/>
</dbReference>
<dbReference type="Proteomes" id="UP000434241">
    <property type="component" value="Unassembled WGS sequence"/>
</dbReference>
<dbReference type="PANTHER" id="PTHR43691:SF11">
    <property type="entry name" value="FI09636P-RELATED"/>
    <property type="match status" value="1"/>
</dbReference>
<dbReference type="PROSITE" id="PS01232">
    <property type="entry name" value="PNP_UDP_1"/>
    <property type="match status" value="1"/>
</dbReference>
<dbReference type="InterPro" id="IPR004402">
    <property type="entry name" value="DeoD-type"/>
</dbReference>
<dbReference type="GO" id="GO:0004850">
    <property type="term" value="F:uridine phosphorylase activity"/>
    <property type="evidence" value="ECO:0007669"/>
    <property type="project" value="UniProtKB-EC"/>
</dbReference>
<sequence>MSTAHNNANKEDIAKVVLMPGDPLRAKLIAENFLKNAVLFNDVRGMLGYTGTYKGKRVSVMGSGMGMASVGIYSYELFKFYDVDAIIRVGSTGSYSEKLPMKSVVLVKGSYSESTYALAQSGDTDRMQYPDEDLNKLIESVSQEVSIPVVKTNTHSSDVFYYEGDLEQPEKMVEEQDALCVEMESFALFHNAKVLNKKAACLLTVSDSLCTNEHLSTEERQTSFNEMITLALESAIRL</sequence>
<evidence type="ECO:0000256" key="4">
    <source>
        <dbReference type="ARBA" id="ARBA00022676"/>
    </source>
</evidence>
<evidence type="ECO:0000313" key="8">
    <source>
        <dbReference type="EMBL" id="MSS56432.1"/>
    </source>
</evidence>
<dbReference type="RefSeq" id="WP_154556056.1">
    <property type="nucleotide sequence ID" value="NZ_VUMR01000026.1"/>
</dbReference>
<evidence type="ECO:0000256" key="3">
    <source>
        <dbReference type="ARBA" id="ARBA00021980"/>
    </source>
</evidence>
<dbReference type="GO" id="GO:0006152">
    <property type="term" value="P:purine nucleoside catabolic process"/>
    <property type="evidence" value="ECO:0007669"/>
    <property type="project" value="TreeGrafter"/>
</dbReference>
<name>A0A6N7VHR1_9FIRM</name>
<evidence type="ECO:0000313" key="9">
    <source>
        <dbReference type="Proteomes" id="UP000434241"/>
    </source>
</evidence>
<evidence type="ECO:0000256" key="6">
    <source>
        <dbReference type="ARBA" id="ARBA00048447"/>
    </source>
</evidence>
<dbReference type="CDD" id="cd09006">
    <property type="entry name" value="PNP_EcPNPI-like"/>
    <property type="match status" value="1"/>
</dbReference>
<reference evidence="8 9" key="1">
    <citation type="submission" date="2019-08" db="EMBL/GenBank/DDBJ databases">
        <title>In-depth cultivation of the pig gut microbiome towards novel bacterial diversity and tailored functional studies.</title>
        <authorList>
            <person name="Wylensek D."/>
            <person name="Hitch T.C.A."/>
            <person name="Clavel T."/>
        </authorList>
    </citation>
    <scope>NUCLEOTIDE SEQUENCE [LARGE SCALE GENOMIC DNA]</scope>
    <source>
        <strain evidence="8 9">LKV-472-APC-3</strain>
    </source>
</reference>
<dbReference type="EMBL" id="VUMR01000026">
    <property type="protein sequence ID" value="MSS56432.1"/>
    <property type="molecule type" value="Genomic_DNA"/>
</dbReference>
<comment type="similarity">
    <text evidence="1">Belongs to the PNP/UDP phosphorylase family.</text>
</comment>
<dbReference type="Gene3D" id="3.40.50.1580">
    <property type="entry name" value="Nucleoside phosphorylase domain"/>
    <property type="match status" value="1"/>
</dbReference>
<dbReference type="GeneID" id="93158817"/>
<organism evidence="8 9">
    <name type="scientific">Holdemanella porci</name>
    <dbReference type="NCBI Taxonomy" id="2652276"/>
    <lineage>
        <taxon>Bacteria</taxon>
        <taxon>Bacillati</taxon>
        <taxon>Bacillota</taxon>
        <taxon>Erysipelotrichia</taxon>
        <taxon>Erysipelotrichales</taxon>
        <taxon>Erysipelotrichaceae</taxon>
        <taxon>Holdemanella</taxon>
    </lineage>
</organism>
<feature type="domain" description="Nucleoside phosphorylase" evidence="7">
    <location>
        <begin position="15"/>
        <end position="227"/>
    </location>
</feature>
<comment type="caution">
    <text evidence="8">The sequence shown here is derived from an EMBL/GenBank/DDBJ whole genome shotgun (WGS) entry which is preliminary data.</text>
</comment>
<dbReference type="AlphaFoldDB" id="A0A6N7VHR1"/>
<dbReference type="GO" id="GO:0005829">
    <property type="term" value="C:cytosol"/>
    <property type="evidence" value="ECO:0007669"/>
    <property type="project" value="TreeGrafter"/>
</dbReference>
<dbReference type="NCBIfam" id="TIGR00107">
    <property type="entry name" value="deoD"/>
    <property type="match status" value="1"/>
</dbReference>
<dbReference type="InterPro" id="IPR018016">
    <property type="entry name" value="Nucleoside_phosphorylase_CS"/>
</dbReference>
<evidence type="ECO:0000259" key="7">
    <source>
        <dbReference type="Pfam" id="PF01048"/>
    </source>
</evidence>
<comment type="catalytic activity">
    <reaction evidence="6">
        <text>uridine + phosphate = alpha-D-ribose 1-phosphate + uracil</text>
        <dbReference type="Rhea" id="RHEA:24388"/>
        <dbReference type="ChEBI" id="CHEBI:16704"/>
        <dbReference type="ChEBI" id="CHEBI:17568"/>
        <dbReference type="ChEBI" id="CHEBI:43474"/>
        <dbReference type="ChEBI" id="CHEBI:57720"/>
        <dbReference type="EC" id="2.4.2.3"/>
    </reaction>
</comment>
<dbReference type="InterPro" id="IPR035994">
    <property type="entry name" value="Nucleoside_phosphorylase_sf"/>
</dbReference>
<dbReference type="GO" id="GO:0004731">
    <property type="term" value="F:purine-nucleoside phosphorylase activity"/>
    <property type="evidence" value="ECO:0007669"/>
    <property type="project" value="InterPro"/>
</dbReference>
<keyword evidence="9" id="KW-1185">Reference proteome</keyword>
<keyword evidence="5 8" id="KW-0808">Transferase</keyword>
<protein>
    <recommendedName>
        <fullName evidence="3">Uridine phosphorylase</fullName>
        <ecNumber evidence="2">2.4.2.3</ecNumber>
    </recommendedName>
</protein>
<dbReference type="NCBIfam" id="NF004489">
    <property type="entry name" value="PRK05819.1"/>
    <property type="match status" value="1"/>
</dbReference>
<accession>A0A6N7VHR1</accession>
<keyword evidence="4 8" id="KW-0328">Glycosyltransferase</keyword>
<evidence type="ECO:0000256" key="2">
    <source>
        <dbReference type="ARBA" id="ARBA00011888"/>
    </source>
</evidence>
<gene>
    <name evidence="8" type="primary">deoD</name>
    <name evidence="8" type="ORF">FYJ55_05865</name>
</gene>
<dbReference type="InterPro" id="IPR000845">
    <property type="entry name" value="Nucleoside_phosphorylase_d"/>
</dbReference>
<dbReference type="PANTHER" id="PTHR43691">
    <property type="entry name" value="URIDINE PHOSPHORYLASE"/>
    <property type="match status" value="1"/>
</dbReference>
<proteinExistence type="inferred from homology"/>
<evidence type="ECO:0000256" key="5">
    <source>
        <dbReference type="ARBA" id="ARBA00022679"/>
    </source>
</evidence>